<evidence type="ECO:0000313" key="1">
    <source>
        <dbReference type="EMBL" id="TGO91475.1"/>
    </source>
</evidence>
<reference evidence="1 2" key="1">
    <citation type="submission" date="2017-12" db="EMBL/GenBank/DDBJ databases">
        <title>Comparative genomics of Botrytis spp.</title>
        <authorList>
            <person name="Valero-Jimenez C.A."/>
            <person name="Tapia P."/>
            <person name="Veloso J."/>
            <person name="Silva-Moreno E."/>
            <person name="Staats M."/>
            <person name="Valdes J.H."/>
            <person name="Van Kan J.A.L."/>
        </authorList>
    </citation>
    <scope>NUCLEOTIDE SEQUENCE [LARGE SCALE GENOMIC DNA]</scope>
    <source>
        <strain evidence="1 2">MUCL3349</strain>
    </source>
</reference>
<keyword evidence="2" id="KW-1185">Reference proteome</keyword>
<evidence type="ECO:0000313" key="2">
    <source>
        <dbReference type="Proteomes" id="UP000297280"/>
    </source>
</evidence>
<dbReference type="EMBL" id="PQXO01000027">
    <property type="protein sequence ID" value="TGO91475.1"/>
    <property type="molecule type" value="Genomic_DNA"/>
</dbReference>
<protein>
    <submittedName>
        <fullName evidence="1">Uncharacterized protein</fullName>
    </submittedName>
</protein>
<comment type="caution">
    <text evidence="1">The sequence shown here is derived from an EMBL/GenBank/DDBJ whole genome shotgun (WGS) entry which is preliminary data.</text>
</comment>
<name>A0A4Z1L3U2_9HELO</name>
<gene>
    <name evidence="1" type="ORF">BPOR_0027g00280</name>
</gene>
<accession>A0A4Z1L3U2</accession>
<proteinExistence type="predicted"/>
<organism evidence="1 2">
    <name type="scientific">Botrytis porri</name>
    <dbReference type="NCBI Taxonomy" id="87229"/>
    <lineage>
        <taxon>Eukaryota</taxon>
        <taxon>Fungi</taxon>
        <taxon>Dikarya</taxon>
        <taxon>Ascomycota</taxon>
        <taxon>Pezizomycotina</taxon>
        <taxon>Leotiomycetes</taxon>
        <taxon>Helotiales</taxon>
        <taxon>Sclerotiniaceae</taxon>
        <taxon>Botrytis</taxon>
    </lineage>
</organism>
<dbReference type="Proteomes" id="UP000297280">
    <property type="component" value="Unassembled WGS sequence"/>
</dbReference>
<sequence>MTHTALKPGHDERARIVISQVSTHLLSEHDYGACVGLELSTAQVWNGNAYTDESNTGSSLYCETK</sequence>
<dbReference type="AlphaFoldDB" id="A0A4Z1L3U2"/>